<dbReference type="SUPFAM" id="SSF109709">
    <property type="entry name" value="KorB DNA-binding domain-like"/>
    <property type="match status" value="1"/>
</dbReference>
<dbReference type="InterPro" id="IPR003115">
    <property type="entry name" value="ParB_N"/>
</dbReference>
<dbReference type="InterPro" id="IPR004437">
    <property type="entry name" value="ParB/RepB/Spo0J"/>
</dbReference>
<dbReference type="OrthoDB" id="9802051at2"/>
<feature type="region of interest" description="Disordered" evidence="4">
    <location>
        <begin position="1"/>
        <end position="197"/>
    </location>
</feature>
<evidence type="ECO:0000256" key="2">
    <source>
        <dbReference type="ARBA" id="ARBA00022829"/>
    </source>
</evidence>
<dbReference type="InterPro" id="IPR041468">
    <property type="entry name" value="HTH_ParB/Spo0J"/>
</dbReference>
<sequence length="480" mass="50709">MATKRRAGLGRGISSLIPTSTERRERPVDVFFGQHESEDATTTSAPIDASDSATASERTAADASAPTVKAPKSASPKTNASSARSTKRSTSGRTNTGSGTSTNAKGAGTASGKTTRSKATTSTTSAPSDRSRQRGEDSSTDSVVEQNANDEAAEASTRETPVGDATNGVEATDRGESTAAQQAPVPDRTHDESDAADLLPIPGASLRQVEPTQVVPNAWQPRREFDEEALAELVHSVREFGLLQPIVVRPIPEEHPLAGEAEYELIMGERRLRASKAAGLETIPAIVKETPDDVMLRDALLENLHRSQLNPLEEASAYQQLLDDFGITQEELAQRIGRSRPQVSNTLRLLKLPLEVQRRVAAGVLSAGHARAVLSVGEPTGMAQLADKIINEDLSVRAAEAAAAKVGARSTQSTGESGGTSGGSLTGYLDEVGERLGDRLNTRVKVTLRRTKGQIVVDFASVADLNRILGELGEDVGDAN</sequence>
<dbReference type="Proteomes" id="UP000467240">
    <property type="component" value="Unassembled WGS sequence"/>
</dbReference>
<dbReference type="PANTHER" id="PTHR33375:SF1">
    <property type="entry name" value="CHROMOSOME-PARTITIONING PROTEIN PARB-RELATED"/>
    <property type="match status" value="1"/>
</dbReference>
<dbReference type="AlphaFoldDB" id="A0A7J5BPZ2"/>
<keyword evidence="3" id="KW-0238">DNA-binding</keyword>
<evidence type="ECO:0000313" key="6">
    <source>
        <dbReference type="EMBL" id="KAB1655390.1"/>
    </source>
</evidence>
<dbReference type="GO" id="GO:0045881">
    <property type="term" value="P:positive regulation of sporulation resulting in formation of a cellular spore"/>
    <property type="evidence" value="ECO:0007669"/>
    <property type="project" value="TreeGrafter"/>
</dbReference>
<dbReference type="InterPro" id="IPR036086">
    <property type="entry name" value="ParB/Sulfiredoxin_sf"/>
</dbReference>
<reference evidence="6 7" key="1">
    <citation type="submission" date="2019-09" db="EMBL/GenBank/DDBJ databases">
        <title>Phylogeny of genus Pseudoclavibacter and closely related genus.</title>
        <authorList>
            <person name="Li Y."/>
        </authorList>
    </citation>
    <scope>NUCLEOTIDE SEQUENCE [LARGE SCALE GENOMIC DNA]</scope>
    <source>
        <strain evidence="6 7">DSM 23821</strain>
    </source>
</reference>
<dbReference type="GO" id="GO:0005694">
    <property type="term" value="C:chromosome"/>
    <property type="evidence" value="ECO:0007669"/>
    <property type="project" value="TreeGrafter"/>
</dbReference>
<keyword evidence="2" id="KW-0159">Chromosome partition</keyword>
<evidence type="ECO:0000256" key="3">
    <source>
        <dbReference type="ARBA" id="ARBA00023125"/>
    </source>
</evidence>
<evidence type="ECO:0000256" key="4">
    <source>
        <dbReference type="SAM" id="MobiDB-lite"/>
    </source>
</evidence>
<protein>
    <submittedName>
        <fullName evidence="6">ParB/RepB/Spo0J family partition protein</fullName>
    </submittedName>
</protein>
<name>A0A7J5BPZ2_9MICO</name>
<dbReference type="Pfam" id="PF02195">
    <property type="entry name" value="ParB_N"/>
    <property type="match status" value="1"/>
</dbReference>
<dbReference type="Pfam" id="PF17762">
    <property type="entry name" value="HTH_ParB"/>
    <property type="match status" value="1"/>
</dbReference>
<evidence type="ECO:0000313" key="7">
    <source>
        <dbReference type="Proteomes" id="UP000467240"/>
    </source>
</evidence>
<comment type="similarity">
    <text evidence="1">Belongs to the ParB family.</text>
</comment>
<dbReference type="SMART" id="SM00470">
    <property type="entry name" value="ParB"/>
    <property type="match status" value="1"/>
</dbReference>
<accession>A0A7J5BPZ2</accession>
<feature type="compositionally biased region" description="Polar residues" evidence="4">
    <location>
        <begin position="40"/>
        <end position="57"/>
    </location>
</feature>
<gene>
    <name evidence="6" type="ORF">F8O01_12270</name>
</gene>
<dbReference type="FunFam" id="1.10.10.2830:FF:000001">
    <property type="entry name" value="Chromosome partitioning protein ParB"/>
    <property type="match status" value="1"/>
</dbReference>
<proteinExistence type="inferred from homology"/>
<comment type="caution">
    <text evidence="6">The sequence shown here is derived from an EMBL/GenBank/DDBJ whole genome shotgun (WGS) entry which is preliminary data.</text>
</comment>
<dbReference type="GO" id="GO:0003677">
    <property type="term" value="F:DNA binding"/>
    <property type="evidence" value="ECO:0007669"/>
    <property type="project" value="UniProtKB-KW"/>
</dbReference>
<dbReference type="SUPFAM" id="SSF110849">
    <property type="entry name" value="ParB/Sulfiredoxin"/>
    <property type="match status" value="1"/>
</dbReference>
<dbReference type="EMBL" id="WBJZ01000015">
    <property type="protein sequence ID" value="KAB1655390.1"/>
    <property type="molecule type" value="Genomic_DNA"/>
</dbReference>
<dbReference type="Gene3D" id="3.90.1530.30">
    <property type="match status" value="1"/>
</dbReference>
<dbReference type="PANTHER" id="PTHR33375">
    <property type="entry name" value="CHROMOSOME-PARTITIONING PROTEIN PARB-RELATED"/>
    <property type="match status" value="1"/>
</dbReference>
<organism evidence="6 7">
    <name type="scientific">Pseudoclavibacter chungangensis</name>
    <dbReference type="NCBI Taxonomy" id="587635"/>
    <lineage>
        <taxon>Bacteria</taxon>
        <taxon>Bacillati</taxon>
        <taxon>Actinomycetota</taxon>
        <taxon>Actinomycetes</taxon>
        <taxon>Micrococcales</taxon>
        <taxon>Microbacteriaceae</taxon>
        <taxon>Pseudoclavibacter</taxon>
    </lineage>
</organism>
<keyword evidence="7" id="KW-1185">Reference proteome</keyword>
<dbReference type="InterPro" id="IPR050336">
    <property type="entry name" value="Chromosome_partition/occlusion"/>
</dbReference>
<dbReference type="CDD" id="cd16393">
    <property type="entry name" value="SPO0J_N"/>
    <property type="match status" value="1"/>
</dbReference>
<feature type="domain" description="ParB-like N-terminal" evidence="5">
    <location>
        <begin position="207"/>
        <end position="304"/>
    </location>
</feature>
<dbReference type="Gene3D" id="1.10.10.2830">
    <property type="match status" value="1"/>
</dbReference>
<evidence type="ECO:0000259" key="5">
    <source>
        <dbReference type="SMART" id="SM00470"/>
    </source>
</evidence>
<feature type="compositionally biased region" description="Low complexity" evidence="4">
    <location>
        <begin position="78"/>
        <end position="128"/>
    </location>
</feature>
<dbReference type="FunFam" id="3.90.1530.30:FF:000001">
    <property type="entry name" value="Chromosome partitioning protein ParB"/>
    <property type="match status" value="1"/>
</dbReference>
<dbReference type="GO" id="GO:0007059">
    <property type="term" value="P:chromosome segregation"/>
    <property type="evidence" value="ECO:0007669"/>
    <property type="project" value="UniProtKB-KW"/>
</dbReference>
<dbReference type="NCBIfam" id="TIGR00180">
    <property type="entry name" value="parB_part"/>
    <property type="match status" value="1"/>
</dbReference>
<evidence type="ECO:0000256" key="1">
    <source>
        <dbReference type="ARBA" id="ARBA00006295"/>
    </source>
</evidence>
<feature type="compositionally biased region" description="Polar residues" evidence="4">
    <location>
        <begin position="140"/>
        <end position="149"/>
    </location>
</feature>